<evidence type="ECO:0000256" key="4">
    <source>
        <dbReference type="ARBA" id="ARBA00022576"/>
    </source>
</evidence>
<evidence type="ECO:0000256" key="7">
    <source>
        <dbReference type="PIRSR" id="PIRSR000524-1"/>
    </source>
</evidence>
<comment type="similarity">
    <text evidence="2 9">Belongs to the class-V pyridoxal-phosphate-dependent aminotransferase family.</text>
</comment>
<name>A0A0C7NF24_9SACH</name>
<feature type="binding site" evidence="7">
    <location>
        <position position="342"/>
    </location>
    <ligand>
        <name>substrate</name>
    </ligand>
</feature>
<dbReference type="PANTHER" id="PTHR21152">
    <property type="entry name" value="AMINOTRANSFERASE CLASS V"/>
    <property type="match status" value="1"/>
</dbReference>
<dbReference type="InterPro" id="IPR020578">
    <property type="entry name" value="Aminotrans_V_PyrdxlP_BS"/>
</dbReference>
<dbReference type="FunFam" id="3.40.640.10:FF:000027">
    <property type="entry name" value="Serine--pyruvate aminotransferase, mitochondrial"/>
    <property type="match status" value="1"/>
</dbReference>
<dbReference type="InterPro" id="IPR015422">
    <property type="entry name" value="PyrdxlP-dep_Trfase_small"/>
</dbReference>
<accession>A0A0C7NF24</accession>
<keyword evidence="5" id="KW-0808">Transferase</keyword>
<keyword evidence="6 8" id="KW-0663">Pyridoxal phosphate</keyword>
<proteinExistence type="inferred from homology"/>
<dbReference type="InterPro" id="IPR024169">
    <property type="entry name" value="SP_NH2Trfase/AEP_transaminase"/>
</dbReference>
<dbReference type="GO" id="GO:0019265">
    <property type="term" value="P:glycine biosynthetic process, by transamination of glyoxylate"/>
    <property type="evidence" value="ECO:0007669"/>
    <property type="project" value="EnsemblFungi"/>
</dbReference>
<gene>
    <name evidence="12" type="ORF">LALA0_S15e00650g</name>
</gene>
<dbReference type="Proteomes" id="UP000054304">
    <property type="component" value="Unassembled WGS sequence"/>
</dbReference>
<evidence type="ECO:0000256" key="6">
    <source>
        <dbReference type="ARBA" id="ARBA00022898"/>
    </source>
</evidence>
<dbReference type="SUPFAM" id="SSF53383">
    <property type="entry name" value="PLP-dependent transferases"/>
    <property type="match status" value="1"/>
</dbReference>
<dbReference type="InterPro" id="IPR015424">
    <property type="entry name" value="PyrdxlP-dep_Trfase"/>
</dbReference>
<dbReference type="GeneID" id="34688502"/>
<evidence type="ECO:0000256" key="1">
    <source>
        <dbReference type="ARBA" id="ARBA00001933"/>
    </source>
</evidence>
<dbReference type="PIRSF" id="PIRSF000524">
    <property type="entry name" value="SPT"/>
    <property type="match status" value="1"/>
</dbReference>
<dbReference type="PROSITE" id="PS00595">
    <property type="entry name" value="AA_TRANSFER_CLASS_5"/>
    <property type="match status" value="1"/>
</dbReference>
<dbReference type="InterPro" id="IPR000192">
    <property type="entry name" value="Aminotrans_V_dom"/>
</dbReference>
<dbReference type="STRING" id="1245769.A0A0C7NF24"/>
<dbReference type="OrthoDB" id="7403325at2759"/>
<evidence type="ECO:0000256" key="2">
    <source>
        <dbReference type="ARBA" id="ARBA00009236"/>
    </source>
</evidence>
<dbReference type="PANTHER" id="PTHR21152:SF24">
    <property type="entry name" value="ALANINE--GLYOXYLATE AMINOTRANSFERASE 1"/>
    <property type="match status" value="1"/>
</dbReference>
<dbReference type="RefSeq" id="XP_022631129.1">
    <property type="nucleotide sequence ID" value="XM_022770666.1"/>
</dbReference>
<feature type="domain" description="Aminotransferase class V" evidence="11">
    <location>
        <begin position="22"/>
        <end position="335"/>
    </location>
</feature>
<evidence type="ECO:0000256" key="5">
    <source>
        <dbReference type="ARBA" id="ARBA00022679"/>
    </source>
</evidence>
<organism evidence="12 13">
    <name type="scientific">Lachancea lanzarotensis</name>
    <dbReference type="NCBI Taxonomy" id="1245769"/>
    <lineage>
        <taxon>Eukaryota</taxon>
        <taxon>Fungi</taxon>
        <taxon>Dikarya</taxon>
        <taxon>Ascomycota</taxon>
        <taxon>Saccharomycotina</taxon>
        <taxon>Saccharomycetes</taxon>
        <taxon>Saccharomycetales</taxon>
        <taxon>Saccharomycetaceae</taxon>
        <taxon>Lachancea</taxon>
    </lineage>
</organism>
<dbReference type="HOGENOM" id="CLU_027686_5_2_1"/>
<evidence type="ECO:0000259" key="11">
    <source>
        <dbReference type="Pfam" id="PF00266"/>
    </source>
</evidence>
<dbReference type="EC" id="2.6.1.44" evidence="3"/>
<evidence type="ECO:0000256" key="8">
    <source>
        <dbReference type="PIRSR" id="PIRSR000524-50"/>
    </source>
</evidence>
<dbReference type="Pfam" id="PF00266">
    <property type="entry name" value="Aminotran_5"/>
    <property type="match status" value="1"/>
</dbReference>
<dbReference type="GO" id="GO:0008453">
    <property type="term" value="F:alanine-glyoxylate transaminase activity"/>
    <property type="evidence" value="ECO:0007669"/>
    <property type="project" value="UniProtKB-EC"/>
</dbReference>
<dbReference type="AlphaFoldDB" id="A0A0C7NF24"/>
<keyword evidence="4" id="KW-0032">Aminotransferase</keyword>
<dbReference type="InterPro" id="IPR015421">
    <property type="entry name" value="PyrdxlP-dep_Trfase_major"/>
</dbReference>
<dbReference type="GO" id="GO:0005777">
    <property type="term" value="C:peroxisome"/>
    <property type="evidence" value="ECO:0007669"/>
    <property type="project" value="TreeGrafter"/>
</dbReference>
<evidence type="ECO:0000313" key="13">
    <source>
        <dbReference type="Proteomes" id="UP000054304"/>
    </source>
</evidence>
<evidence type="ECO:0000256" key="10">
    <source>
        <dbReference type="RuleBase" id="RU004504"/>
    </source>
</evidence>
<reference evidence="12 13" key="1">
    <citation type="submission" date="2014-12" db="EMBL/GenBank/DDBJ databases">
        <authorList>
            <person name="Neuveglise Cecile"/>
        </authorList>
    </citation>
    <scope>NUCLEOTIDE SEQUENCE [LARGE SCALE GENOMIC DNA]</scope>
    <source>
        <strain evidence="12 13">CBS 12615</strain>
    </source>
</reference>
<dbReference type="Gene3D" id="3.90.1150.10">
    <property type="entry name" value="Aspartate Aminotransferase, domain 1"/>
    <property type="match status" value="1"/>
</dbReference>
<evidence type="ECO:0000256" key="9">
    <source>
        <dbReference type="RuleBase" id="RU004075"/>
    </source>
</evidence>
<protein>
    <recommendedName>
        <fullName evidence="3">alanine--glyoxylate transaminase</fullName>
        <ecNumber evidence="3">2.6.1.44</ecNumber>
    </recommendedName>
</protein>
<dbReference type="FunFam" id="3.90.1150.10:FF:000049">
    <property type="entry name" value="Alanine-glyoxylate aminotransferase 1"/>
    <property type="match status" value="1"/>
</dbReference>
<sequence>MTEDILLIPGPVTISNKVQRALGTASISHTSPEFAAIFARVLKNTRLVFKGGETSQPLILAGSGTLGWDVAASNLVEAGEKVLVLSTGYFSDSFAECLQAYGAHVDKVRASLGDVVPLSEVCEALQGTKYKMVTITHVDTSTGVLSDVKSICEVVKKVSPETLIVVDGVCSVGCEKLEFEAWGIDYALSASQKALGAPPGLSVSLLSERAVKEALTRKAPSCFFASLKKWIPVMRNYDNGKACYFATPPVQLVNALDASLTEILDYGLDARVAKHWTTSDWFKNRITEDLGLELVTNSAEDSAHGLTAIYVNNPAEIIAALKKSGIVIAGGLHADIKNQYIRVGHMGAVACEPSLQHLQSCFEALKAFAGGMQA</sequence>
<evidence type="ECO:0000313" key="12">
    <source>
        <dbReference type="EMBL" id="CEP64932.1"/>
    </source>
</evidence>
<keyword evidence="13" id="KW-1185">Reference proteome</keyword>
<feature type="modified residue" description="N6-(pyridoxal phosphate)lysine" evidence="8">
    <location>
        <position position="193"/>
    </location>
</feature>
<dbReference type="EMBL" id="LN736374">
    <property type="protein sequence ID" value="CEP64932.1"/>
    <property type="molecule type" value="Genomic_DNA"/>
</dbReference>
<comment type="cofactor">
    <cofactor evidence="1 8 10">
        <name>pyridoxal 5'-phosphate</name>
        <dbReference type="ChEBI" id="CHEBI:597326"/>
    </cofactor>
</comment>
<dbReference type="GO" id="GO:0004760">
    <property type="term" value="F:L-serine-pyruvate transaminase activity"/>
    <property type="evidence" value="ECO:0007669"/>
    <property type="project" value="TreeGrafter"/>
</dbReference>
<evidence type="ECO:0000256" key="3">
    <source>
        <dbReference type="ARBA" id="ARBA00013049"/>
    </source>
</evidence>
<dbReference type="Gene3D" id="3.40.640.10">
    <property type="entry name" value="Type I PLP-dependent aspartate aminotransferase-like (Major domain)"/>
    <property type="match status" value="1"/>
</dbReference>